<keyword evidence="2" id="KW-1185">Reference proteome</keyword>
<organism evidence="1 2">
    <name type="scientific">Citrobacter rodentium (strain ICC168)</name>
    <name type="common">Citrobacter freundii biotype 4280</name>
    <dbReference type="NCBI Taxonomy" id="637910"/>
    <lineage>
        <taxon>Bacteria</taxon>
        <taxon>Pseudomonadati</taxon>
        <taxon>Pseudomonadota</taxon>
        <taxon>Gammaproteobacteria</taxon>
        <taxon>Enterobacterales</taxon>
        <taxon>Enterobacteriaceae</taxon>
        <taxon>Citrobacter</taxon>
    </lineage>
</organism>
<gene>
    <name evidence="1" type="ordered locus">ROD_02901</name>
</gene>
<sequence length="116" mass="13352">MTGVLRMEKMALRNEIRALQSIGRNGCVYSNGTPGEIIPFVDCFVPGELRIDLYSREREINGTGNTSDDWDVDECCARLMIIPFEQTLQGFRRAYRLARMCARLPRYQSRLAFALR</sequence>
<protein>
    <submittedName>
        <fullName evidence="1">Hypothetical prophage protein</fullName>
    </submittedName>
</protein>
<proteinExistence type="predicted"/>
<reference evidence="1 2" key="1">
    <citation type="journal article" date="2010" name="J. Bacteriol.">
        <title>The Citrobacter rodentium genome sequence reveals convergent evolution with human pathogenic Escherichia coli.</title>
        <authorList>
            <person name="Petty N.K."/>
            <person name="Bulgin R."/>
            <person name="Crepin V.F."/>
            <person name="Cerdeno-Tarraga A.M."/>
            <person name="Schroeder G.N."/>
            <person name="Quail M.A."/>
            <person name="Lennard N."/>
            <person name="Corton C."/>
            <person name="Barron A."/>
            <person name="Clark L."/>
            <person name="Toribio A.L."/>
            <person name="Parkhill J."/>
            <person name="Dougan G."/>
            <person name="Frankel G."/>
            <person name="Thomson N.R."/>
        </authorList>
    </citation>
    <scope>NUCLEOTIDE SEQUENCE [LARGE SCALE GENOMIC DNA]</scope>
    <source>
        <strain evidence="1 2">ICC168</strain>
    </source>
</reference>
<evidence type="ECO:0000313" key="2">
    <source>
        <dbReference type="Proteomes" id="UP000001889"/>
    </source>
</evidence>
<dbReference type="EMBL" id="FN543502">
    <property type="protein sequence ID" value="CBG87074.1"/>
    <property type="molecule type" value="Genomic_DNA"/>
</dbReference>
<name>D2TJ69_CITRI</name>
<dbReference type="STRING" id="637910.ROD_02901"/>
<dbReference type="HOGENOM" id="CLU_2232347_0_0_6"/>
<dbReference type="KEGG" id="cro:ROD_02901"/>
<evidence type="ECO:0000313" key="1">
    <source>
        <dbReference type="EMBL" id="CBG87074.1"/>
    </source>
</evidence>
<dbReference type="AlphaFoldDB" id="D2TJ69"/>
<dbReference type="Proteomes" id="UP000001889">
    <property type="component" value="Chromosome"/>
</dbReference>
<accession>D2TJ69</accession>